<dbReference type="Proteomes" id="UP000683557">
    <property type="component" value="Chromosome"/>
</dbReference>
<evidence type="ECO:0000313" key="2">
    <source>
        <dbReference type="Proteomes" id="UP000683557"/>
    </source>
</evidence>
<dbReference type="RefSeq" id="WP_216801326.1">
    <property type="nucleotide sequence ID" value="NZ_CP076723.1"/>
</dbReference>
<gene>
    <name evidence="1" type="ORF">KP004_05260</name>
</gene>
<evidence type="ECO:0000313" key="1">
    <source>
        <dbReference type="EMBL" id="QWV94594.1"/>
    </source>
</evidence>
<dbReference type="EMBL" id="CP076723">
    <property type="protein sequence ID" value="QWV94594.1"/>
    <property type="molecule type" value="Genomic_DNA"/>
</dbReference>
<keyword evidence="2" id="KW-1185">Reference proteome</keyword>
<reference evidence="1 2" key="1">
    <citation type="submission" date="2021-06" db="EMBL/GenBank/DDBJ databases">
        <title>Gemonas diversity in paddy soil.</title>
        <authorList>
            <person name="Liu G."/>
        </authorList>
    </citation>
    <scope>NUCLEOTIDE SEQUENCE [LARGE SCALE GENOMIC DNA]</scope>
    <source>
        <strain evidence="1 2">RG10</strain>
    </source>
</reference>
<protein>
    <submittedName>
        <fullName evidence="1">Uncharacterized protein</fullName>
    </submittedName>
</protein>
<sequence>MTKSPDETVLRNEDVVQVLVGIPEGHRHVRTTIRFADGRSVTFQEATVAAIVRAYITVKTDPVKDAVELTGRRVEDRKAGYAEWQLLEEPQPKE</sequence>
<organism evidence="1 2">
    <name type="scientific">Geomonas oryzisoli</name>
    <dbReference type="NCBI Taxonomy" id="2847992"/>
    <lineage>
        <taxon>Bacteria</taxon>
        <taxon>Pseudomonadati</taxon>
        <taxon>Thermodesulfobacteriota</taxon>
        <taxon>Desulfuromonadia</taxon>
        <taxon>Geobacterales</taxon>
        <taxon>Geobacteraceae</taxon>
        <taxon>Geomonas</taxon>
    </lineage>
</organism>
<name>A0ABX8J819_9BACT</name>
<accession>A0ABX8J819</accession>
<proteinExistence type="predicted"/>